<dbReference type="EMBL" id="KN847480">
    <property type="protein sequence ID" value="KIX01943.1"/>
    <property type="molecule type" value="Genomic_DNA"/>
</dbReference>
<feature type="domain" description="Cupin type-2" evidence="1">
    <location>
        <begin position="65"/>
        <end position="116"/>
    </location>
</feature>
<accession>A0A0D2GUG2</accession>
<dbReference type="InterPro" id="IPR053146">
    <property type="entry name" value="QDO-like"/>
</dbReference>
<dbReference type="STRING" id="1442369.A0A0D2GUG2"/>
<dbReference type="Proteomes" id="UP000053617">
    <property type="component" value="Unassembled WGS sequence"/>
</dbReference>
<protein>
    <recommendedName>
        <fullName evidence="1">Cupin type-2 domain-containing protein</fullName>
    </recommendedName>
</protein>
<dbReference type="SUPFAM" id="SSF51182">
    <property type="entry name" value="RmlC-like cupins"/>
    <property type="match status" value="1"/>
</dbReference>
<gene>
    <name evidence="2" type="ORF">Z518_07882</name>
</gene>
<dbReference type="Pfam" id="PF07883">
    <property type="entry name" value="Cupin_2"/>
    <property type="match status" value="1"/>
</dbReference>
<dbReference type="OrthoDB" id="2588190at2759"/>
<dbReference type="PANTHER" id="PTHR36440:SF1">
    <property type="entry name" value="PUTATIVE (AFU_ORTHOLOGUE AFUA_8G07350)-RELATED"/>
    <property type="match status" value="1"/>
</dbReference>
<dbReference type="VEuPathDB" id="FungiDB:Z518_07882"/>
<dbReference type="GeneID" id="25295953"/>
<dbReference type="Gene3D" id="2.60.120.10">
    <property type="entry name" value="Jelly Rolls"/>
    <property type="match status" value="2"/>
</dbReference>
<proteinExistence type="predicted"/>
<evidence type="ECO:0000259" key="1">
    <source>
        <dbReference type="Pfam" id="PF07883"/>
    </source>
</evidence>
<keyword evidence="3" id="KW-1185">Reference proteome</keyword>
<dbReference type="AlphaFoldDB" id="A0A0D2GUG2"/>
<dbReference type="RefSeq" id="XP_013269079.1">
    <property type="nucleotide sequence ID" value="XM_013413625.1"/>
</dbReference>
<dbReference type="InterPro" id="IPR013096">
    <property type="entry name" value="Cupin_2"/>
</dbReference>
<evidence type="ECO:0000313" key="3">
    <source>
        <dbReference type="Proteomes" id="UP000053617"/>
    </source>
</evidence>
<dbReference type="InterPro" id="IPR011051">
    <property type="entry name" value="RmlC_Cupin_sf"/>
</dbReference>
<organism evidence="2 3">
    <name type="scientific">Rhinocladiella mackenziei CBS 650.93</name>
    <dbReference type="NCBI Taxonomy" id="1442369"/>
    <lineage>
        <taxon>Eukaryota</taxon>
        <taxon>Fungi</taxon>
        <taxon>Dikarya</taxon>
        <taxon>Ascomycota</taxon>
        <taxon>Pezizomycotina</taxon>
        <taxon>Eurotiomycetes</taxon>
        <taxon>Chaetothyriomycetidae</taxon>
        <taxon>Chaetothyriales</taxon>
        <taxon>Herpotrichiellaceae</taxon>
        <taxon>Rhinocladiella</taxon>
    </lineage>
</organism>
<dbReference type="CDD" id="cd02215">
    <property type="entry name" value="cupin_QDO_N_C"/>
    <property type="match status" value="1"/>
</dbReference>
<sequence length="352" mass="38520">MAQKPVEAAEQPPGHPGRPYVLRSLCGEIIYIPCSKSAMRLLVTGKETDNAFAIVGTGGMASDPIGFHFHREAHDIFLCLKGSINVWADDQGRTLGPGDLASVPPNTVHQYQILGDYSEFVGLIVPGGWEEFFRFIGEPYNGPLFPVKDERNPLEVFIPKLKAAAEKFDMTPVPDHPQVDPQPWVDGKDNSLPGALKPYYLRSGTGPKYLLGGIVCCPLVTTAESAARFSIASVEGSSWHGDGALSRNLQFQTVHHAFQVADGAISLSLNRDQVAYLTAGEIIYIPRGTTFNLVFQSRYAKVYVFVSGAGLVDLLCRAGKPYHQTIPPERPDSWETSTLDALQIELGFRFSK</sequence>
<dbReference type="InterPro" id="IPR014710">
    <property type="entry name" value="RmlC-like_jellyroll"/>
</dbReference>
<dbReference type="PANTHER" id="PTHR36440">
    <property type="entry name" value="PUTATIVE (AFU_ORTHOLOGUE AFUA_8G07350)-RELATED"/>
    <property type="match status" value="1"/>
</dbReference>
<reference evidence="2 3" key="1">
    <citation type="submission" date="2015-01" db="EMBL/GenBank/DDBJ databases">
        <title>The Genome Sequence of Rhinocladiella mackenzie CBS 650.93.</title>
        <authorList>
            <consortium name="The Broad Institute Genomics Platform"/>
            <person name="Cuomo C."/>
            <person name="de Hoog S."/>
            <person name="Gorbushina A."/>
            <person name="Stielow B."/>
            <person name="Teixiera M."/>
            <person name="Abouelleil A."/>
            <person name="Chapman S.B."/>
            <person name="Priest M."/>
            <person name="Young S.K."/>
            <person name="Wortman J."/>
            <person name="Nusbaum C."/>
            <person name="Birren B."/>
        </authorList>
    </citation>
    <scope>NUCLEOTIDE SEQUENCE [LARGE SCALE GENOMIC DNA]</scope>
    <source>
        <strain evidence="2 3">CBS 650.93</strain>
    </source>
</reference>
<evidence type="ECO:0000313" key="2">
    <source>
        <dbReference type="EMBL" id="KIX01943.1"/>
    </source>
</evidence>
<name>A0A0D2GUG2_9EURO</name>
<dbReference type="HOGENOM" id="CLU_071636_0_0_1"/>